<feature type="transmembrane region" description="Helical" evidence="1">
    <location>
        <begin position="12"/>
        <end position="35"/>
    </location>
</feature>
<feature type="transmembrane region" description="Helical" evidence="1">
    <location>
        <begin position="55"/>
        <end position="73"/>
    </location>
</feature>
<evidence type="ECO:0000313" key="2">
    <source>
        <dbReference type="EMBL" id="VAW10042.1"/>
    </source>
</evidence>
<sequence length="106" mass="11006">MATNQIDTADDFSPTVTGYGISYAVTSILSALLVVLKESYEGVMALLVSITGHHWVSHGLLAVIVFVALGALLSRRNIAMKGNTLITTVVGATVVGGLIVVGFFGL</sequence>
<keyword evidence="1" id="KW-0472">Membrane</keyword>
<reference evidence="2" key="1">
    <citation type="submission" date="2018-06" db="EMBL/GenBank/DDBJ databases">
        <authorList>
            <person name="Zhirakovskaya E."/>
        </authorList>
    </citation>
    <scope>NUCLEOTIDE SEQUENCE</scope>
</reference>
<keyword evidence="1" id="KW-0812">Transmembrane</keyword>
<protein>
    <submittedName>
        <fullName evidence="2">Uncharacterized protein</fullName>
    </submittedName>
</protein>
<evidence type="ECO:0000256" key="1">
    <source>
        <dbReference type="SAM" id="Phobius"/>
    </source>
</evidence>
<keyword evidence="1" id="KW-1133">Transmembrane helix</keyword>
<name>A0A3B0T6J5_9ZZZZ</name>
<proteinExistence type="predicted"/>
<organism evidence="2">
    <name type="scientific">hydrothermal vent metagenome</name>
    <dbReference type="NCBI Taxonomy" id="652676"/>
    <lineage>
        <taxon>unclassified sequences</taxon>
        <taxon>metagenomes</taxon>
        <taxon>ecological metagenomes</taxon>
    </lineage>
</organism>
<accession>A0A3B0T6J5</accession>
<dbReference type="AlphaFoldDB" id="A0A3B0T6J5"/>
<feature type="transmembrane region" description="Helical" evidence="1">
    <location>
        <begin position="85"/>
        <end position="105"/>
    </location>
</feature>
<gene>
    <name evidence="2" type="ORF">MNBD_ALPHA09-1500</name>
</gene>
<dbReference type="EMBL" id="UOEM01000003">
    <property type="protein sequence ID" value="VAW10042.1"/>
    <property type="molecule type" value="Genomic_DNA"/>
</dbReference>